<dbReference type="Gene3D" id="3.40.390.10">
    <property type="entry name" value="Collagenase (Catalytic Domain)"/>
    <property type="match status" value="1"/>
</dbReference>
<feature type="compositionally biased region" description="Basic and acidic residues" evidence="1">
    <location>
        <begin position="72"/>
        <end position="83"/>
    </location>
</feature>
<evidence type="ECO:0008006" key="5">
    <source>
        <dbReference type="Google" id="ProtNLM"/>
    </source>
</evidence>
<organism evidence="3 4">
    <name type="scientific">[Actinomadura] parvosata subsp. kistnae</name>
    <dbReference type="NCBI Taxonomy" id="1909395"/>
    <lineage>
        <taxon>Bacteria</taxon>
        <taxon>Bacillati</taxon>
        <taxon>Actinomycetota</taxon>
        <taxon>Actinomycetes</taxon>
        <taxon>Streptosporangiales</taxon>
        <taxon>Streptosporangiaceae</taxon>
        <taxon>Nonomuraea</taxon>
    </lineage>
</organism>
<dbReference type="AlphaFoldDB" id="A0A1U9ZWU3"/>
<keyword evidence="4" id="KW-1185">Reference proteome</keyword>
<gene>
    <name evidence="3" type="ORF">BKM31_13880</name>
</gene>
<accession>A0A1U9ZWU3</accession>
<evidence type="ECO:0000313" key="3">
    <source>
        <dbReference type="EMBL" id="AQZ62407.1"/>
    </source>
</evidence>
<evidence type="ECO:0000256" key="1">
    <source>
        <dbReference type="SAM" id="MobiDB-lite"/>
    </source>
</evidence>
<reference evidence="4" key="1">
    <citation type="journal article" date="2017" name="Med. Chem. Commun.">
        <title>Nonomuraea sp. ATCC 55076 harbours the largest actinomycete chromosome to date and the kistamicin biosynthetic gene cluster.</title>
        <authorList>
            <person name="Nazari B."/>
            <person name="Forneris C.C."/>
            <person name="Gibson M.I."/>
            <person name="Moon K."/>
            <person name="Schramma K.R."/>
            <person name="Seyedsayamdost M.R."/>
        </authorList>
    </citation>
    <scope>NUCLEOTIDE SEQUENCE [LARGE SCALE GENOMIC DNA]</scope>
    <source>
        <strain evidence="4">ATCC 55076</strain>
    </source>
</reference>
<feature type="region of interest" description="Disordered" evidence="1">
    <location>
        <begin position="64"/>
        <end position="83"/>
    </location>
</feature>
<feature type="signal peptide" evidence="2">
    <location>
        <begin position="1"/>
        <end position="28"/>
    </location>
</feature>
<dbReference type="InterPro" id="IPR024079">
    <property type="entry name" value="MetalloPept_cat_dom_sf"/>
</dbReference>
<sequence length="338" mass="36888">MVKKSRRRIVAILASTALVSAGMTGAAAANERDQLAPPNSAAGPYVDPEAQLAEVRAAQLHADGRWAGSADPGKKALHPESREDLYPKFTDVQLAARVAEDQKRRAKAPAPDPDAGEVVATELVAEGLRVDIYTPPPGMSPEYLADILRKQGKKGIEVVKYGKATAMAPGDCAYGSARSFTCPVAFWTNNGFEDPLVRFNDHTPAQWPVTNAVYKWNQTPNIDSAYRFNSCPFQAGARCVDVVNANYGAVWTGRWSGFFPTATQSGPYRENGQVIQLNDYYTPAGWTRNNTITHEMGHALGLGHNVYSNDVMYYQANMREDIGGENPVLLASIYSIYR</sequence>
<dbReference type="GO" id="GO:0008237">
    <property type="term" value="F:metallopeptidase activity"/>
    <property type="evidence" value="ECO:0007669"/>
    <property type="project" value="InterPro"/>
</dbReference>
<dbReference type="SUPFAM" id="SSF55486">
    <property type="entry name" value="Metalloproteases ('zincins'), catalytic domain"/>
    <property type="match status" value="1"/>
</dbReference>
<evidence type="ECO:0000313" key="4">
    <source>
        <dbReference type="Proteomes" id="UP000190797"/>
    </source>
</evidence>
<dbReference type="KEGG" id="noa:BKM31_13880"/>
<evidence type="ECO:0000256" key="2">
    <source>
        <dbReference type="SAM" id="SignalP"/>
    </source>
</evidence>
<proteinExistence type="predicted"/>
<protein>
    <recommendedName>
        <fullName evidence="5">Peptidase M10 metallopeptidase domain-containing protein</fullName>
    </recommendedName>
</protein>
<dbReference type="EMBL" id="CP017717">
    <property type="protein sequence ID" value="AQZ62407.1"/>
    <property type="molecule type" value="Genomic_DNA"/>
</dbReference>
<name>A0A1U9ZWU3_9ACTN</name>
<keyword evidence="2" id="KW-0732">Signal</keyword>
<dbReference type="Proteomes" id="UP000190797">
    <property type="component" value="Chromosome"/>
</dbReference>
<feature type="chain" id="PRO_5012662753" description="Peptidase M10 metallopeptidase domain-containing protein" evidence="2">
    <location>
        <begin position="29"/>
        <end position="338"/>
    </location>
</feature>
<dbReference type="RefSeq" id="WP_080038566.1">
    <property type="nucleotide sequence ID" value="NZ_OOHJ01000006.1"/>
</dbReference>